<dbReference type="GO" id="GO:0019239">
    <property type="term" value="F:deaminase activity"/>
    <property type="evidence" value="ECO:0007669"/>
    <property type="project" value="TreeGrafter"/>
</dbReference>
<dbReference type="AlphaFoldDB" id="A0A1N5U488"/>
<dbReference type="InterPro" id="IPR035959">
    <property type="entry name" value="RutC-like_sf"/>
</dbReference>
<dbReference type="PANTHER" id="PTHR11803">
    <property type="entry name" value="2-IMINOBUTANOATE/2-IMINOPROPANOATE DEAMINASE RIDA"/>
    <property type="match status" value="1"/>
</dbReference>
<name>A0A1N5U488_9ACTN</name>
<dbReference type="RefSeq" id="WP_074308522.1">
    <property type="nucleotide sequence ID" value="NZ_FSQT01000001.1"/>
</dbReference>
<gene>
    <name evidence="1" type="ORF">SAMN04489832_0602</name>
</gene>
<dbReference type="PANTHER" id="PTHR11803:SF39">
    <property type="entry name" value="2-IMINOBUTANOATE_2-IMINOPROPANOATE DEAMINASE"/>
    <property type="match status" value="1"/>
</dbReference>
<sequence length="164" mass="17637">MSESTRREFIRRAPAVAAVAAVVPGAVALDRQDDDHRNKCKCKPPVKEAHWPGGEPPENPLFSPVVTFGNLVFLSGIGAHFDGDITSHTEHVLNELERNLEAVGSSMEKVLKVNVYLNSLDDYDGMNAVYLGRFGKRPGVRTTIAAAAGIPGDSLVEIDCIAAI</sequence>
<keyword evidence="2" id="KW-1185">Reference proteome</keyword>
<dbReference type="SUPFAM" id="SSF55298">
    <property type="entry name" value="YjgF-like"/>
    <property type="match status" value="1"/>
</dbReference>
<organism evidence="1 2">
    <name type="scientific">Micromonospora cremea</name>
    <dbReference type="NCBI Taxonomy" id="709881"/>
    <lineage>
        <taxon>Bacteria</taxon>
        <taxon>Bacillati</taxon>
        <taxon>Actinomycetota</taxon>
        <taxon>Actinomycetes</taxon>
        <taxon>Micromonosporales</taxon>
        <taxon>Micromonosporaceae</taxon>
        <taxon>Micromonospora</taxon>
    </lineage>
</organism>
<evidence type="ECO:0000313" key="2">
    <source>
        <dbReference type="Proteomes" id="UP000185124"/>
    </source>
</evidence>
<dbReference type="CDD" id="cd00448">
    <property type="entry name" value="YjgF_YER057c_UK114_family"/>
    <property type="match status" value="1"/>
</dbReference>
<dbReference type="PROSITE" id="PS51318">
    <property type="entry name" value="TAT"/>
    <property type="match status" value="1"/>
</dbReference>
<reference evidence="2" key="1">
    <citation type="submission" date="2016-12" db="EMBL/GenBank/DDBJ databases">
        <authorList>
            <person name="Varghese N."/>
            <person name="Submissions S."/>
        </authorList>
    </citation>
    <scope>NUCLEOTIDE SEQUENCE [LARGE SCALE GENOMIC DNA]</scope>
    <source>
        <strain evidence="2">DSM 45599</strain>
    </source>
</reference>
<accession>A0A1N5U488</accession>
<dbReference type="STRING" id="709881.SAMN04489832_0602"/>
<dbReference type="GO" id="GO:0005829">
    <property type="term" value="C:cytosol"/>
    <property type="evidence" value="ECO:0007669"/>
    <property type="project" value="TreeGrafter"/>
</dbReference>
<dbReference type="Gene3D" id="3.30.1330.40">
    <property type="entry name" value="RutC-like"/>
    <property type="match status" value="1"/>
</dbReference>
<dbReference type="EMBL" id="FSQT01000001">
    <property type="protein sequence ID" value="SIM55613.1"/>
    <property type="molecule type" value="Genomic_DNA"/>
</dbReference>
<dbReference type="Pfam" id="PF01042">
    <property type="entry name" value="Ribonuc_L-PSP"/>
    <property type="match status" value="1"/>
</dbReference>
<evidence type="ECO:0000313" key="1">
    <source>
        <dbReference type="EMBL" id="SIM55613.1"/>
    </source>
</evidence>
<dbReference type="OrthoDB" id="8684161at2"/>
<dbReference type="InterPro" id="IPR006175">
    <property type="entry name" value="YjgF/YER057c/UK114"/>
</dbReference>
<dbReference type="InterPro" id="IPR006311">
    <property type="entry name" value="TAT_signal"/>
</dbReference>
<dbReference type="Proteomes" id="UP000185124">
    <property type="component" value="Unassembled WGS sequence"/>
</dbReference>
<protein>
    <submittedName>
        <fullName evidence="1">Enamine deaminase RidA, house cleaning of reactive enamine intermediates, YjgF/YER057c/UK114 family</fullName>
    </submittedName>
</protein>
<proteinExistence type="predicted"/>